<evidence type="ECO:0000256" key="3">
    <source>
        <dbReference type="SAM" id="SignalP"/>
    </source>
</evidence>
<proteinExistence type="predicted"/>
<name>A0A1H4NYV8_9MICO</name>
<evidence type="ECO:0000256" key="2">
    <source>
        <dbReference type="ARBA" id="ARBA00022729"/>
    </source>
</evidence>
<dbReference type="GO" id="GO:0030246">
    <property type="term" value="F:carbohydrate binding"/>
    <property type="evidence" value="ECO:0007669"/>
    <property type="project" value="TreeGrafter"/>
</dbReference>
<dbReference type="InterPro" id="IPR028082">
    <property type="entry name" value="Peripla_BP_I"/>
</dbReference>
<feature type="signal peptide" evidence="3">
    <location>
        <begin position="1"/>
        <end position="21"/>
    </location>
</feature>
<accession>A0A1H4NYV8</accession>
<dbReference type="PANTHER" id="PTHR30036:SF1">
    <property type="entry name" value="D-XYLOSE-BINDING PERIPLASMIC PROTEIN"/>
    <property type="match status" value="1"/>
</dbReference>
<protein>
    <submittedName>
        <fullName evidence="5">Monosaccharide ABC transporter substrate-binding protein, CUT2 family</fullName>
    </submittedName>
</protein>
<feature type="domain" description="Periplasmic binding protein" evidence="4">
    <location>
        <begin position="75"/>
        <end position="340"/>
    </location>
</feature>
<evidence type="ECO:0000256" key="1">
    <source>
        <dbReference type="ARBA" id="ARBA00004196"/>
    </source>
</evidence>
<gene>
    <name evidence="5" type="ORF">SAMN04489806_2333</name>
</gene>
<dbReference type="Gene3D" id="3.40.50.2300">
    <property type="match status" value="2"/>
</dbReference>
<reference evidence="5 6" key="1">
    <citation type="submission" date="2016-10" db="EMBL/GenBank/DDBJ databases">
        <authorList>
            <person name="de Groot N.N."/>
        </authorList>
    </citation>
    <scope>NUCLEOTIDE SEQUENCE [LARGE SCALE GENOMIC DNA]</scope>
    <source>
        <strain evidence="5 6">DSM 21799</strain>
    </source>
</reference>
<keyword evidence="2 3" id="KW-0732">Signal</keyword>
<dbReference type="InterPro" id="IPR050555">
    <property type="entry name" value="Bact_Solute-Bind_Prot2"/>
</dbReference>
<sequence>MKLKKYIGVATVLATTALVVAGCSGTSGSTSSGSTTSSSHTEAPLAATSATSFKRDFSSMDALKPLVSKGSGSIAVILPDTVTSARYTEFDAPYLTKAFTEAGLSSDQFTVQNAQGSDATQLTDAQSAISDGAKVIVVDPLDKGVGAKIESYAKQRNVQVIDYDRLTLGGTRAYYVSFDNVKVGELIGNGLVQCAKSWGVDKPSVIEMKGDPTDNNATLFAQGYDSVLNPLYSSGGWTKAAEPAGTWDPPTAATEFTQAFTAHSDANAALVPNDENAAPIITYLKNHGVKAKTFPVTGQDATLVGLQNILSGYQCGTAYKPIYLEAQAAAALALYLRAGETPPSGLVNGTTDDTTSNTKVPSVLLKPEWVTTDNMNSTVIADKFVTAKQLCTKAFADACSAAGIATS</sequence>
<dbReference type="RefSeq" id="WP_245723625.1">
    <property type="nucleotide sequence ID" value="NZ_FNRY01000001.1"/>
</dbReference>
<comment type="subcellular location">
    <subcellularLocation>
        <location evidence="1">Cell envelope</location>
    </subcellularLocation>
</comment>
<evidence type="ECO:0000313" key="6">
    <source>
        <dbReference type="Proteomes" id="UP000199183"/>
    </source>
</evidence>
<dbReference type="PANTHER" id="PTHR30036">
    <property type="entry name" value="D-XYLOSE-BINDING PERIPLASMIC PROTEIN"/>
    <property type="match status" value="1"/>
</dbReference>
<dbReference type="SUPFAM" id="SSF53822">
    <property type="entry name" value="Periplasmic binding protein-like I"/>
    <property type="match status" value="1"/>
</dbReference>
<dbReference type="Proteomes" id="UP000199183">
    <property type="component" value="Unassembled WGS sequence"/>
</dbReference>
<dbReference type="Pfam" id="PF13407">
    <property type="entry name" value="Peripla_BP_4"/>
    <property type="match status" value="1"/>
</dbReference>
<dbReference type="STRING" id="640635.SAMN04489806_2333"/>
<feature type="chain" id="PRO_5038770011" evidence="3">
    <location>
        <begin position="22"/>
        <end position="407"/>
    </location>
</feature>
<dbReference type="InterPro" id="IPR025997">
    <property type="entry name" value="SBP_2_dom"/>
</dbReference>
<dbReference type="GO" id="GO:0030288">
    <property type="term" value="C:outer membrane-bounded periplasmic space"/>
    <property type="evidence" value="ECO:0007669"/>
    <property type="project" value="TreeGrafter"/>
</dbReference>
<evidence type="ECO:0000259" key="4">
    <source>
        <dbReference type="Pfam" id="PF13407"/>
    </source>
</evidence>
<dbReference type="EMBL" id="FNRY01000001">
    <property type="protein sequence ID" value="SEB99852.1"/>
    <property type="molecule type" value="Genomic_DNA"/>
</dbReference>
<keyword evidence="6" id="KW-1185">Reference proteome</keyword>
<dbReference type="PROSITE" id="PS51257">
    <property type="entry name" value="PROKAR_LIPOPROTEIN"/>
    <property type="match status" value="1"/>
</dbReference>
<evidence type="ECO:0000313" key="5">
    <source>
        <dbReference type="EMBL" id="SEB99852.1"/>
    </source>
</evidence>
<organism evidence="5 6">
    <name type="scientific">Paramicrobacterium humi</name>
    <dbReference type="NCBI Taxonomy" id="640635"/>
    <lineage>
        <taxon>Bacteria</taxon>
        <taxon>Bacillati</taxon>
        <taxon>Actinomycetota</taxon>
        <taxon>Actinomycetes</taxon>
        <taxon>Micrococcales</taxon>
        <taxon>Microbacteriaceae</taxon>
        <taxon>Paramicrobacterium</taxon>
    </lineage>
</organism>
<dbReference type="AlphaFoldDB" id="A0A1H4NYV8"/>